<dbReference type="GO" id="GO:0016020">
    <property type="term" value="C:membrane"/>
    <property type="evidence" value="ECO:0007669"/>
    <property type="project" value="UniProtKB-SubCell"/>
</dbReference>
<dbReference type="Proteomes" id="UP000050911">
    <property type="component" value="Unassembled WGS sequence"/>
</dbReference>
<dbReference type="InterPro" id="IPR003660">
    <property type="entry name" value="HAMP_dom"/>
</dbReference>
<dbReference type="EC" id="2.7.13.3" evidence="3"/>
<dbReference type="AlphaFoldDB" id="A0A0R1HUU6"/>
<dbReference type="PRINTS" id="PR00344">
    <property type="entry name" value="BCTRLSENSOR"/>
</dbReference>
<evidence type="ECO:0000256" key="2">
    <source>
        <dbReference type="ARBA" id="ARBA00004370"/>
    </source>
</evidence>
<keyword evidence="6 11" id="KW-0812">Transmembrane</keyword>
<evidence type="ECO:0000256" key="7">
    <source>
        <dbReference type="ARBA" id="ARBA00022777"/>
    </source>
</evidence>
<evidence type="ECO:0000256" key="10">
    <source>
        <dbReference type="ARBA" id="ARBA00023136"/>
    </source>
</evidence>
<reference evidence="14 15" key="1">
    <citation type="journal article" date="2015" name="Genome Announc.">
        <title>Expanding the biotechnology potential of lactobacilli through comparative genomics of 213 strains and associated genera.</title>
        <authorList>
            <person name="Sun Z."/>
            <person name="Harris H.M."/>
            <person name="McCann A."/>
            <person name="Guo C."/>
            <person name="Argimon S."/>
            <person name="Zhang W."/>
            <person name="Yang X."/>
            <person name="Jeffery I.B."/>
            <person name="Cooney J.C."/>
            <person name="Kagawa T.F."/>
            <person name="Liu W."/>
            <person name="Song Y."/>
            <person name="Salvetti E."/>
            <person name="Wrobel A."/>
            <person name="Rasinkangas P."/>
            <person name="Parkhill J."/>
            <person name="Rea M.C."/>
            <person name="O'Sullivan O."/>
            <person name="Ritari J."/>
            <person name="Douillard F.P."/>
            <person name="Paul Ross R."/>
            <person name="Yang R."/>
            <person name="Briner A.E."/>
            <person name="Felis G.E."/>
            <person name="de Vos W.M."/>
            <person name="Barrangou R."/>
            <person name="Klaenhammer T.R."/>
            <person name="Caufield P.W."/>
            <person name="Cui Y."/>
            <person name="Zhang H."/>
            <person name="O'Toole P.W."/>
        </authorList>
    </citation>
    <scope>NUCLEOTIDE SEQUENCE [LARGE SCALE GENOMIC DNA]</scope>
    <source>
        <strain evidence="14 15">JCM 15530</strain>
    </source>
</reference>
<dbReference type="Gene3D" id="6.10.340.10">
    <property type="match status" value="1"/>
</dbReference>
<evidence type="ECO:0000259" key="13">
    <source>
        <dbReference type="PROSITE" id="PS50885"/>
    </source>
</evidence>
<dbReference type="PANTHER" id="PTHR45436">
    <property type="entry name" value="SENSOR HISTIDINE KINASE YKOH"/>
    <property type="match status" value="1"/>
</dbReference>
<keyword evidence="10 11" id="KW-0472">Membrane</keyword>
<evidence type="ECO:0000256" key="1">
    <source>
        <dbReference type="ARBA" id="ARBA00000085"/>
    </source>
</evidence>
<dbReference type="CDD" id="cd00082">
    <property type="entry name" value="HisKA"/>
    <property type="match status" value="1"/>
</dbReference>
<protein>
    <recommendedName>
        <fullName evidence="3">histidine kinase</fullName>
        <ecNumber evidence="3">2.7.13.3</ecNumber>
    </recommendedName>
</protein>
<dbReference type="InterPro" id="IPR004358">
    <property type="entry name" value="Sig_transdc_His_kin-like_C"/>
</dbReference>
<dbReference type="SUPFAM" id="SSF55874">
    <property type="entry name" value="ATPase domain of HSP90 chaperone/DNA topoisomerase II/histidine kinase"/>
    <property type="match status" value="1"/>
</dbReference>
<name>A0A0R1HUU6_9LACO</name>
<comment type="catalytic activity">
    <reaction evidence="1">
        <text>ATP + protein L-histidine = ADP + protein N-phospho-L-histidine.</text>
        <dbReference type="EC" id="2.7.13.3"/>
    </reaction>
</comment>
<dbReference type="Pfam" id="PF02518">
    <property type="entry name" value="HATPase_c"/>
    <property type="match status" value="1"/>
</dbReference>
<dbReference type="InterPro" id="IPR003661">
    <property type="entry name" value="HisK_dim/P_dom"/>
</dbReference>
<dbReference type="PATRIC" id="fig|1302272.5.peg.700"/>
<dbReference type="Gene3D" id="3.30.565.10">
    <property type="entry name" value="Histidine kinase-like ATPase, C-terminal domain"/>
    <property type="match status" value="1"/>
</dbReference>
<evidence type="ECO:0000256" key="11">
    <source>
        <dbReference type="SAM" id="Phobius"/>
    </source>
</evidence>
<dbReference type="Gene3D" id="1.10.287.130">
    <property type="match status" value="1"/>
</dbReference>
<evidence type="ECO:0000256" key="4">
    <source>
        <dbReference type="ARBA" id="ARBA00022553"/>
    </source>
</evidence>
<feature type="transmembrane region" description="Helical" evidence="11">
    <location>
        <begin position="20"/>
        <end position="41"/>
    </location>
</feature>
<proteinExistence type="predicted"/>
<dbReference type="SUPFAM" id="SSF47384">
    <property type="entry name" value="Homodimeric domain of signal transducing histidine kinase"/>
    <property type="match status" value="1"/>
</dbReference>
<sequence length="461" mass="51660">MRASLTSRLQTSSAQITKVYGLLLLGLMVAMCLSVTTLVGINALHNTHQQAHNVLKGLRDTYVLNRDDWYWWRVGSPVNSRSTFIRVTTETPKEDTVSTRHTKDFVKKTDDAKKIFGDLYFSQDAGFYYYMTTTQKVQDGKQTVSAKYQLWMSLTNAVNLLLTLLRIISGLMLLFFLLGTGFIYGLAKRLNRPLVNLTQYTKVLNDNNWSQAVDSLPVPTKPTEVRELSIEFNQLLHSINQQAENDRQFVSNVSHELKTPIAGIRGHVELIQRHGKRDPKMVPDALAVIDRESLRMQRMIESLLNLSHASQLTIDRQPTDLVPLVAKVVGDYQRQIAQDIMLVADDSVRRRVNSATVEQIFLALLNNAGKYSPPTGIITVRVTNKEISVSDVGPGISNGDKARVFERFYRGSQTGANSTVKGTGLGLAIVKQLVALNRGDIQILDNQPTGSRFLMHFPTDS</sequence>
<dbReference type="Pfam" id="PF00512">
    <property type="entry name" value="HisKA"/>
    <property type="match status" value="1"/>
</dbReference>
<comment type="caution">
    <text evidence="14">The sequence shown here is derived from an EMBL/GenBank/DDBJ whole genome shotgun (WGS) entry which is preliminary data.</text>
</comment>
<evidence type="ECO:0000259" key="12">
    <source>
        <dbReference type="PROSITE" id="PS50109"/>
    </source>
</evidence>
<dbReference type="InterPro" id="IPR005467">
    <property type="entry name" value="His_kinase_dom"/>
</dbReference>
<dbReference type="InterPro" id="IPR050428">
    <property type="entry name" value="TCS_sensor_his_kinase"/>
</dbReference>
<keyword evidence="15" id="KW-1185">Reference proteome</keyword>
<dbReference type="PANTHER" id="PTHR45436:SF5">
    <property type="entry name" value="SENSOR HISTIDINE KINASE TRCS"/>
    <property type="match status" value="1"/>
</dbReference>
<comment type="subcellular location">
    <subcellularLocation>
        <location evidence="2">Membrane</location>
    </subcellularLocation>
</comment>
<organism evidence="14 15">
    <name type="scientific">Secundilactobacillus kimchicus JCM 15530</name>
    <dbReference type="NCBI Taxonomy" id="1302272"/>
    <lineage>
        <taxon>Bacteria</taxon>
        <taxon>Bacillati</taxon>
        <taxon>Bacillota</taxon>
        <taxon>Bacilli</taxon>
        <taxon>Lactobacillales</taxon>
        <taxon>Lactobacillaceae</taxon>
        <taxon>Secundilactobacillus</taxon>
    </lineage>
</organism>
<keyword evidence="9" id="KW-0902">Two-component regulatory system</keyword>
<evidence type="ECO:0000256" key="3">
    <source>
        <dbReference type="ARBA" id="ARBA00012438"/>
    </source>
</evidence>
<evidence type="ECO:0000256" key="5">
    <source>
        <dbReference type="ARBA" id="ARBA00022679"/>
    </source>
</evidence>
<evidence type="ECO:0000256" key="9">
    <source>
        <dbReference type="ARBA" id="ARBA00023012"/>
    </source>
</evidence>
<evidence type="ECO:0000256" key="6">
    <source>
        <dbReference type="ARBA" id="ARBA00022692"/>
    </source>
</evidence>
<evidence type="ECO:0000256" key="8">
    <source>
        <dbReference type="ARBA" id="ARBA00022989"/>
    </source>
</evidence>
<dbReference type="RefSeq" id="WP_056943064.1">
    <property type="nucleotide sequence ID" value="NZ_AZCX01000012.1"/>
</dbReference>
<dbReference type="CDD" id="cd00075">
    <property type="entry name" value="HATPase"/>
    <property type="match status" value="1"/>
</dbReference>
<feature type="domain" description="Histidine kinase" evidence="12">
    <location>
        <begin position="252"/>
        <end position="461"/>
    </location>
</feature>
<dbReference type="InterPro" id="IPR036890">
    <property type="entry name" value="HATPase_C_sf"/>
</dbReference>
<dbReference type="PROSITE" id="PS50109">
    <property type="entry name" value="HIS_KIN"/>
    <property type="match status" value="1"/>
</dbReference>
<feature type="domain" description="HAMP" evidence="13">
    <location>
        <begin position="188"/>
        <end position="244"/>
    </location>
</feature>
<keyword evidence="8 11" id="KW-1133">Transmembrane helix</keyword>
<dbReference type="SMART" id="SM00387">
    <property type="entry name" value="HATPase_c"/>
    <property type="match status" value="1"/>
</dbReference>
<feature type="transmembrane region" description="Helical" evidence="11">
    <location>
        <begin position="160"/>
        <end position="187"/>
    </location>
</feature>
<dbReference type="PROSITE" id="PS50885">
    <property type="entry name" value="HAMP"/>
    <property type="match status" value="1"/>
</dbReference>
<dbReference type="InterPro" id="IPR003594">
    <property type="entry name" value="HATPase_dom"/>
</dbReference>
<keyword evidence="5" id="KW-0808">Transferase</keyword>
<keyword evidence="4" id="KW-0597">Phosphoprotein</keyword>
<dbReference type="STRING" id="1302272.FC96_GL000702"/>
<keyword evidence="7 14" id="KW-0418">Kinase</keyword>
<dbReference type="GO" id="GO:0000155">
    <property type="term" value="F:phosphorelay sensor kinase activity"/>
    <property type="evidence" value="ECO:0007669"/>
    <property type="project" value="InterPro"/>
</dbReference>
<evidence type="ECO:0000313" key="15">
    <source>
        <dbReference type="Proteomes" id="UP000050911"/>
    </source>
</evidence>
<accession>A0A0R1HUU6</accession>
<evidence type="ECO:0000313" key="14">
    <source>
        <dbReference type="EMBL" id="KRK47082.1"/>
    </source>
</evidence>
<dbReference type="EMBL" id="AZCX01000012">
    <property type="protein sequence ID" value="KRK47082.1"/>
    <property type="molecule type" value="Genomic_DNA"/>
</dbReference>
<dbReference type="InterPro" id="IPR036097">
    <property type="entry name" value="HisK_dim/P_sf"/>
</dbReference>
<dbReference type="FunFam" id="1.10.287.130:FF:000001">
    <property type="entry name" value="Two-component sensor histidine kinase"/>
    <property type="match status" value="1"/>
</dbReference>
<gene>
    <name evidence="14" type="ORF">FC96_GL000702</name>
</gene>
<dbReference type="SMART" id="SM00388">
    <property type="entry name" value="HisKA"/>
    <property type="match status" value="1"/>
</dbReference>